<dbReference type="KEGG" id="vg:65131256"/>
<evidence type="ECO:0000259" key="1">
    <source>
        <dbReference type="SMART" id="SM00382"/>
    </source>
</evidence>
<accession>A0A7M1RUE8</accession>
<dbReference type="SUPFAM" id="SSF52540">
    <property type="entry name" value="P-loop containing nucleoside triphosphate hydrolases"/>
    <property type="match status" value="1"/>
</dbReference>
<dbReference type="Pfam" id="PF00004">
    <property type="entry name" value="AAA"/>
    <property type="match status" value="1"/>
</dbReference>
<dbReference type="GO" id="GO:0005524">
    <property type="term" value="F:ATP binding"/>
    <property type="evidence" value="ECO:0007669"/>
    <property type="project" value="InterPro"/>
</dbReference>
<organism evidence="2 3">
    <name type="scientific">uncultured phage cr7_1</name>
    <dbReference type="NCBI Taxonomy" id="2772086"/>
    <lineage>
        <taxon>Viruses</taxon>
        <taxon>Duplodnaviria</taxon>
        <taxon>Heunggongvirae</taxon>
        <taxon>Uroviricota</taxon>
        <taxon>Caudoviricetes</taxon>
        <taxon>Crassvirales</taxon>
        <taxon>Suoliviridae</taxon>
        <taxon>Oafivirinae</taxon>
        <taxon>Burzaovirus</taxon>
        <taxon>Burzaovirus coli</taxon>
    </lineage>
</organism>
<keyword evidence="2" id="KW-0378">Hydrolase</keyword>
<feature type="domain" description="AAA+ ATPase" evidence="1">
    <location>
        <begin position="79"/>
        <end position="194"/>
    </location>
</feature>
<dbReference type="RefSeq" id="YP_010112771.1">
    <property type="nucleotide sequence ID" value="NC_055895.1"/>
</dbReference>
<dbReference type="Gene3D" id="3.40.50.300">
    <property type="entry name" value="P-loop containing nucleotide triphosphate hydrolases"/>
    <property type="match status" value="1"/>
</dbReference>
<dbReference type="EMBL" id="MT774402">
    <property type="protein sequence ID" value="QOR57319.1"/>
    <property type="molecule type" value="Genomic_DNA"/>
</dbReference>
<keyword evidence="3" id="KW-1185">Reference proteome</keyword>
<keyword evidence="2" id="KW-0067">ATP-binding</keyword>
<dbReference type="GO" id="GO:0016887">
    <property type="term" value="F:ATP hydrolysis activity"/>
    <property type="evidence" value="ECO:0007669"/>
    <property type="project" value="InterPro"/>
</dbReference>
<dbReference type="InterPro" id="IPR027417">
    <property type="entry name" value="P-loop_NTPase"/>
</dbReference>
<reference evidence="2 3" key="1">
    <citation type="submission" date="2020-07" db="EMBL/GenBank/DDBJ databases">
        <title>Taxonomic proposal: Crassvirales, a new order of highly abundant and diverse bacterial viruses.</title>
        <authorList>
            <person name="Shkoporov A.N."/>
            <person name="Stockdale S.R."/>
            <person name="Guerin E."/>
            <person name="Ross R.P."/>
            <person name="Hill C."/>
        </authorList>
    </citation>
    <scope>NUCLEOTIDE SEQUENCE [LARGE SCALE GENOMIC DNA]</scope>
</reference>
<proteinExistence type="predicted"/>
<dbReference type="SMART" id="SM00382">
    <property type="entry name" value="AAA"/>
    <property type="match status" value="1"/>
</dbReference>
<evidence type="ECO:0000313" key="3">
    <source>
        <dbReference type="Proteomes" id="UP000593599"/>
    </source>
</evidence>
<dbReference type="CDD" id="cd00009">
    <property type="entry name" value="AAA"/>
    <property type="match status" value="1"/>
</dbReference>
<protein>
    <submittedName>
        <fullName evidence="2">Holliday junction DNA helicase</fullName>
    </submittedName>
</protein>
<keyword evidence="2" id="KW-0347">Helicase</keyword>
<dbReference type="Proteomes" id="UP000593599">
    <property type="component" value="Segment"/>
</dbReference>
<dbReference type="GO" id="GO:0004386">
    <property type="term" value="F:helicase activity"/>
    <property type="evidence" value="ECO:0007669"/>
    <property type="project" value="UniProtKB-KW"/>
</dbReference>
<name>A0A7M1RUE8_9CAUD</name>
<evidence type="ECO:0000313" key="2">
    <source>
        <dbReference type="EMBL" id="QOR57319.1"/>
    </source>
</evidence>
<dbReference type="InterPro" id="IPR003593">
    <property type="entry name" value="AAA+_ATPase"/>
</dbReference>
<dbReference type="GeneID" id="65131256"/>
<keyword evidence="2" id="KW-0547">Nucleotide-binding</keyword>
<dbReference type="InterPro" id="IPR003959">
    <property type="entry name" value="ATPase_AAA_core"/>
</dbReference>
<sequence>MEKKFLKVGNNINFKFNTDGLEYDLIPGTVYNIIVDRYTDTVSLQESGKLPLPSKVYCTSRDERFIDKVVNSYNLSESGFTGVMLAGLKGSGKTVMAKMIANKSGLPIVNIDKNIRPHILRNIVEMLGDTSVCFLFDELDKVLADYDDSFLLQVLDGSDTKGKHMILFTCNDDSEISEYLIDRCSRIRYWRKFEEMSPSLIMEVLNDKLNDKKEVKSLTDFIKDNFEVCSFDNIVSFVKEANNYPTTTFEELFEDMNLSSKDTIKPHARSYKENNHKNVKNKLASDDFCCDYCCAGC</sequence>